<dbReference type="PANTHER" id="PTHR43757:SF2">
    <property type="entry name" value="AMINOMETHYLTRANSFERASE, MITOCHONDRIAL"/>
    <property type="match status" value="1"/>
</dbReference>
<evidence type="ECO:0000313" key="2">
    <source>
        <dbReference type="EMBL" id="KKL18395.1"/>
    </source>
</evidence>
<dbReference type="InterPro" id="IPR028896">
    <property type="entry name" value="GcvT/YgfZ/DmdA"/>
</dbReference>
<comment type="caution">
    <text evidence="2">The sequence shown here is derived from an EMBL/GenBank/DDBJ whole genome shotgun (WGS) entry which is preliminary data.</text>
</comment>
<dbReference type="InterPro" id="IPR006222">
    <property type="entry name" value="GCVT_N"/>
</dbReference>
<feature type="domain" description="GCVT N-terminal" evidence="1">
    <location>
        <begin position="343"/>
        <end position="468"/>
    </location>
</feature>
<dbReference type="SUPFAM" id="SSF103025">
    <property type="entry name" value="Folate-binding domain"/>
    <property type="match status" value="2"/>
</dbReference>
<evidence type="ECO:0000259" key="1">
    <source>
        <dbReference type="Pfam" id="PF01571"/>
    </source>
</evidence>
<dbReference type="PANTHER" id="PTHR43757">
    <property type="entry name" value="AMINOMETHYLTRANSFERASE"/>
    <property type="match status" value="1"/>
</dbReference>
<feature type="domain" description="GCVT N-terminal" evidence="1">
    <location>
        <begin position="26"/>
        <end position="280"/>
    </location>
</feature>
<protein>
    <recommendedName>
        <fullName evidence="1">GCVT N-terminal domain-containing protein</fullName>
    </recommendedName>
</protein>
<sequence length="507" mass="57158">SDRAIKFAYPHYHSSRKPSVKETSLISQHQKLGAKLVENNGWKMPLRYQSFAEESKAAQETAALFDLGDVGLLKISGERAKPFLQGISTNNIARLEPGELLPSFLLDRQAQLIDEVSILYLSSNDDGKDHYLLVTNPSHTGKVKSWLRGLSDGYIMFDSDDIFAKIEGPVVVEDLGESIEEGAGRMGIALYGPSSSSIISKIEPSLANLKSFYFRQGKMGGTEAIISRIGYSKDYSGFEFYIHPTDAVKLWDLLLRRGREFGIKPAGLQVRNQVRSKAGIQSDQDTEFISDGVSLYKVHPSYFHLSKPYFIGQEIIDRTLRFSVLKEKFQYKGEEGKIRQTPLHQEHLKLGTTFIRFAGWQMPLCYTSISEEHKAVREAAALFDVAHMGIIEIAGKHAASFLDTISSNYVRWLKKGQSHYAYLLDPDGNVLDDVMIYRRTRDKYMLVVNAANEKKIWTWLKAVNSSKVLIEREYPNKEIEGKIVLRNLKDNSSGNDQRVDLALQGSS</sequence>
<gene>
    <name evidence="2" type="ORF">LCGC14_2475950</name>
</gene>
<feature type="non-terminal residue" evidence="2">
    <location>
        <position position="1"/>
    </location>
</feature>
<feature type="non-terminal residue" evidence="2">
    <location>
        <position position="507"/>
    </location>
</feature>
<reference evidence="2" key="1">
    <citation type="journal article" date="2015" name="Nature">
        <title>Complex archaea that bridge the gap between prokaryotes and eukaryotes.</title>
        <authorList>
            <person name="Spang A."/>
            <person name="Saw J.H."/>
            <person name="Jorgensen S.L."/>
            <person name="Zaremba-Niedzwiedzka K."/>
            <person name="Martijn J."/>
            <person name="Lind A.E."/>
            <person name="van Eijk R."/>
            <person name="Schleper C."/>
            <person name="Guy L."/>
            <person name="Ettema T.J."/>
        </authorList>
    </citation>
    <scope>NUCLEOTIDE SEQUENCE</scope>
</reference>
<dbReference type="AlphaFoldDB" id="A0A0F9B9S3"/>
<dbReference type="Gene3D" id="3.30.1360.120">
    <property type="entry name" value="Probable tRNA modification gtpase trme, domain 1"/>
    <property type="match status" value="2"/>
</dbReference>
<name>A0A0F9B9S3_9ZZZZ</name>
<dbReference type="Pfam" id="PF01571">
    <property type="entry name" value="GCV_T"/>
    <property type="match status" value="2"/>
</dbReference>
<dbReference type="GO" id="GO:0005829">
    <property type="term" value="C:cytosol"/>
    <property type="evidence" value="ECO:0007669"/>
    <property type="project" value="TreeGrafter"/>
</dbReference>
<accession>A0A0F9B9S3</accession>
<dbReference type="EMBL" id="LAZR01038886">
    <property type="protein sequence ID" value="KKL18395.1"/>
    <property type="molecule type" value="Genomic_DNA"/>
</dbReference>
<organism evidence="2">
    <name type="scientific">marine sediment metagenome</name>
    <dbReference type="NCBI Taxonomy" id="412755"/>
    <lineage>
        <taxon>unclassified sequences</taxon>
        <taxon>metagenomes</taxon>
        <taxon>ecological metagenomes</taxon>
    </lineage>
</organism>
<proteinExistence type="predicted"/>
<dbReference type="InterPro" id="IPR027266">
    <property type="entry name" value="TrmE/GcvT-like"/>
</dbReference>